<dbReference type="EMBL" id="CP144753">
    <property type="protein sequence ID" value="WVZ95360.1"/>
    <property type="molecule type" value="Genomic_DNA"/>
</dbReference>
<protein>
    <submittedName>
        <fullName evidence="2">Uncharacterized protein</fullName>
    </submittedName>
</protein>
<accession>A0AAQ3URY5</accession>
<name>A0AAQ3URY5_PASNO</name>
<proteinExistence type="predicted"/>
<organism evidence="2 3">
    <name type="scientific">Paspalum notatum var. saurae</name>
    <dbReference type="NCBI Taxonomy" id="547442"/>
    <lineage>
        <taxon>Eukaryota</taxon>
        <taxon>Viridiplantae</taxon>
        <taxon>Streptophyta</taxon>
        <taxon>Embryophyta</taxon>
        <taxon>Tracheophyta</taxon>
        <taxon>Spermatophyta</taxon>
        <taxon>Magnoliopsida</taxon>
        <taxon>Liliopsida</taxon>
        <taxon>Poales</taxon>
        <taxon>Poaceae</taxon>
        <taxon>PACMAD clade</taxon>
        <taxon>Panicoideae</taxon>
        <taxon>Andropogonodae</taxon>
        <taxon>Paspaleae</taxon>
        <taxon>Paspalinae</taxon>
        <taxon>Paspalum</taxon>
    </lineage>
</organism>
<dbReference type="AlphaFoldDB" id="A0AAQ3URY5"/>
<keyword evidence="1" id="KW-0812">Transmembrane</keyword>
<evidence type="ECO:0000313" key="2">
    <source>
        <dbReference type="EMBL" id="WVZ95360.1"/>
    </source>
</evidence>
<keyword evidence="3" id="KW-1185">Reference proteome</keyword>
<evidence type="ECO:0000313" key="3">
    <source>
        <dbReference type="Proteomes" id="UP001341281"/>
    </source>
</evidence>
<feature type="transmembrane region" description="Helical" evidence="1">
    <location>
        <begin position="185"/>
        <end position="206"/>
    </location>
</feature>
<keyword evidence="1" id="KW-1133">Transmembrane helix</keyword>
<keyword evidence="1" id="KW-0472">Membrane</keyword>
<evidence type="ECO:0000256" key="1">
    <source>
        <dbReference type="SAM" id="Phobius"/>
    </source>
</evidence>
<sequence length="209" mass="23564">MTPMVTDDEETVVLTLWSCSSTSVSLERGLEGTLADLRCINEQDMQWQQMKSCAVPTLVATCQWRQQLTSLFMPAASSCGITGNLKKIHMLQSVMLREFRRETLLWINVLNKASTPLSRSTMSNSNPCNCSSSHTTLLLWNVLETRDHLLELGTTICFVKRCDDASNMEMTISLASENSLMTLQFSWSAAMAFLLIFLNCFCAFFTNRM</sequence>
<gene>
    <name evidence="2" type="ORF">U9M48_041136</name>
</gene>
<reference evidence="2 3" key="1">
    <citation type="submission" date="2024-02" db="EMBL/GenBank/DDBJ databases">
        <title>High-quality chromosome-scale genome assembly of Pensacola bahiagrass (Paspalum notatum Flugge var. saurae).</title>
        <authorList>
            <person name="Vega J.M."/>
            <person name="Podio M."/>
            <person name="Orjuela J."/>
            <person name="Siena L.A."/>
            <person name="Pessino S.C."/>
            <person name="Combes M.C."/>
            <person name="Mariac C."/>
            <person name="Albertini E."/>
            <person name="Pupilli F."/>
            <person name="Ortiz J.P.A."/>
            <person name="Leblanc O."/>
        </authorList>
    </citation>
    <scope>NUCLEOTIDE SEQUENCE [LARGE SCALE GENOMIC DNA]</scope>
    <source>
        <strain evidence="2">R1</strain>
        <tissue evidence="2">Leaf</tissue>
    </source>
</reference>
<dbReference type="Proteomes" id="UP001341281">
    <property type="component" value="Chromosome 09"/>
</dbReference>